<protein>
    <submittedName>
        <fullName evidence="6">LysR family transcriptional regulator</fullName>
    </submittedName>
</protein>
<evidence type="ECO:0000313" key="6">
    <source>
        <dbReference type="EMBL" id="NMQ21279.1"/>
    </source>
</evidence>
<sequence>MDTIIGMRTFATVVKTGSFTAAADRLGMSKALASKYLSQLEQRLGVRLLNRTTRHLSLTEAGEIYYERCQLLLDAFDELEAAIQDRHESPRGCLSITAPQTFGELYLVPAVAAFWERYPQLAIDLSLSDRFVNLLEDGFDLGVRIGELADSSLVARRLASIRIVTCAAPRYLERHGVPRHPHELPAHACVIDTNVDVSARWPYRIEGERQQIGVQGPFRVNSARAVREMVIAGVGVGRCPAYAIADAVRDGHLRVVLQDYEMMEYGLYVVYPHRNYLAAKVRAFIEFLMARFGVQPEWERF</sequence>
<accession>A0ABX1TRE7</accession>
<dbReference type="InterPro" id="IPR005119">
    <property type="entry name" value="LysR_subst-bd"/>
</dbReference>
<dbReference type="SUPFAM" id="SSF53850">
    <property type="entry name" value="Periplasmic binding protein-like II"/>
    <property type="match status" value="1"/>
</dbReference>
<dbReference type="EMBL" id="SPMZ01000084">
    <property type="protein sequence ID" value="NMQ21279.1"/>
    <property type="molecule type" value="Genomic_DNA"/>
</dbReference>
<evidence type="ECO:0000256" key="3">
    <source>
        <dbReference type="ARBA" id="ARBA00023125"/>
    </source>
</evidence>
<dbReference type="Gene3D" id="3.40.190.290">
    <property type="match status" value="1"/>
</dbReference>
<dbReference type="Pfam" id="PF03466">
    <property type="entry name" value="LysR_substrate"/>
    <property type="match status" value="1"/>
</dbReference>
<evidence type="ECO:0000313" key="7">
    <source>
        <dbReference type="Proteomes" id="UP000760480"/>
    </source>
</evidence>
<evidence type="ECO:0000256" key="1">
    <source>
        <dbReference type="ARBA" id="ARBA00009437"/>
    </source>
</evidence>
<comment type="similarity">
    <text evidence="1">Belongs to the LysR transcriptional regulatory family.</text>
</comment>
<dbReference type="PANTHER" id="PTHR30537">
    <property type="entry name" value="HTH-TYPE TRANSCRIPTIONAL REGULATOR"/>
    <property type="match status" value="1"/>
</dbReference>
<dbReference type="Gene3D" id="1.10.10.10">
    <property type="entry name" value="Winged helix-like DNA-binding domain superfamily/Winged helix DNA-binding domain"/>
    <property type="match status" value="1"/>
</dbReference>
<feature type="domain" description="HTH lysR-type" evidence="5">
    <location>
        <begin position="1"/>
        <end position="59"/>
    </location>
</feature>
<keyword evidence="7" id="KW-1185">Reference proteome</keyword>
<evidence type="ECO:0000259" key="5">
    <source>
        <dbReference type="PROSITE" id="PS50931"/>
    </source>
</evidence>
<keyword evidence="3" id="KW-0238">DNA-binding</keyword>
<dbReference type="Pfam" id="PF00126">
    <property type="entry name" value="HTH_1"/>
    <property type="match status" value="1"/>
</dbReference>
<reference evidence="6 7" key="1">
    <citation type="submission" date="2019-03" db="EMBL/GenBank/DDBJ databases">
        <title>Metabolic reconstructions from genomes of highly enriched 'Candidatus Accumulibacter' and 'Candidatus Competibacter' bioreactor populations.</title>
        <authorList>
            <person name="Annavajhala M.K."/>
            <person name="Welles L."/>
            <person name="Abbas B."/>
            <person name="Sorokin D."/>
            <person name="Park H."/>
            <person name="Van Loosdrecht M."/>
            <person name="Chandran K."/>
        </authorList>
    </citation>
    <scope>NUCLEOTIDE SEQUENCE [LARGE SCALE GENOMIC DNA]</scope>
    <source>
        <strain evidence="6 7">SBR_G</strain>
    </source>
</reference>
<comment type="caution">
    <text evidence="6">The sequence shown here is derived from an EMBL/GenBank/DDBJ whole genome shotgun (WGS) entry which is preliminary data.</text>
</comment>
<dbReference type="InterPro" id="IPR036388">
    <property type="entry name" value="WH-like_DNA-bd_sf"/>
</dbReference>
<name>A0ABX1TRE7_9GAMM</name>
<keyword evidence="2" id="KW-0805">Transcription regulation</keyword>
<dbReference type="Proteomes" id="UP000760480">
    <property type="component" value="Unassembled WGS sequence"/>
</dbReference>
<gene>
    <name evidence="6" type="ORF">E4P82_19990</name>
</gene>
<dbReference type="CDD" id="cd08422">
    <property type="entry name" value="PBP2_CrgA_like"/>
    <property type="match status" value="1"/>
</dbReference>
<keyword evidence="4" id="KW-0804">Transcription</keyword>
<dbReference type="PROSITE" id="PS50931">
    <property type="entry name" value="HTH_LYSR"/>
    <property type="match status" value="1"/>
</dbReference>
<dbReference type="InterPro" id="IPR000847">
    <property type="entry name" value="LysR_HTH_N"/>
</dbReference>
<dbReference type="InterPro" id="IPR036390">
    <property type="entry name" value="WH_DNA-bd_sf"/>
</dbReference>
<proteinExistence type="inferred from homology"/>
<dbReference type="PANTHER" id="PTHR30537:SF5">
    <property type="entry name" value="HTH-TYPE TRANSCRIPTIONAL ACTIVATOR TTDR-RELATED"/>
    <property type="match status" value="1"/>
</dbReference>
<dbReference type="SUPFAM" id="SSF46785">
    <property type="entry name" value="Winged helix' DNA-binding domain"/>
    <property type="match status" value="1"/>
</dbReference>
<organism evidence="6 7">
    <name type="scientific">Candidatus Competibacter phosphatis</name>
    <dbReference type="NCBI Taxonomy" id="221280"/>
    <lineage>
        <taxon>Bacteria</taxon>
        <taxon>Pseudomonadati</taxon>
        <taxon>Pseudomonadota</taxon>
        <taxon>Gammaproteobacteria</taxon>
        <taxon>Candidatus Competibacteraceae</taxon>
        <taxon>Candidatus Competibacter</taxon>
    </lineage>
</organism>
<dbReference type="InterPro" id="IPR058163">
    <property type="entry name" value="LysR-type_TF_proteobact-type"/>
</dbReference>
<evidence type="ECO:0000256" key="4">
    <source>
        <dbReference type="ARBA" id="ARBA00023163"/>
    </source>
</evidence>
<evidence type="ECO:0000256" key="2">
    <source>
        <dbReference type="ARBA" id="ARBA00023015"/>
    </source>
</evidence>